<sequence length="102" mass="11184">MCTSCHEAFCKDCTELIKFDAVDAPQRMCDLCSKVGYCPSVGSADDEELPTRLTEEDLIVPVLDEPIPVSTFPIGESGPAAHFYRTYYQGTPSPPRFPPPSP</sequence>
<evidence type="ECO:0008006" key="3">
    <source>
        <dbReference type="Google" id="ProtNLM"/>
    </source>
</evidence>
<dbReference type="AlphaFoldDB" id="A0A6G0XJ55"/>
<evidence type="ECO:0000313" key="2">
    <source>
        <dbReference type="Proteomes" id="UP000481153"/>
    </source>
</evidence>
<comment type="caution">
    <text evidence="1">The sequence shown here is derived from an EMBL/GenBank/DDBJ whole genome shotgun (WGS) entry which is preliminary data.</text>
</comment>
<keyword evidence="2" id="KW-1185">Reference proteome</keyword>
<name>A0A6G0XJ55_9STRA</name>
<reference evidence="1 2" key="1">
    <citation type="submission" date="2019-07" db="EMBL/GenBank/DDBJ databases">
        <title>Genomics analysis of Aphanomyces spp. identifies a new class of oomycete effector associated with host adaptation.</title>
        <authorList>
            <person name="Gaulin E."/>
        </authorList>
    </citation>
    <scope>NUCLEOTIDE SEQUENCE [LARGE SCALE GENOMIC DNA]</scope>
    <source>
        <strain evidence="1 2">ATCC 201684</strain>
    </source>
</reference>
<dbReference type="EMBL" id="VJMJ01000053">
    <property type="protein sequence ID" value="KAF0740318.1"/>
    <property type="molecule type" value="Genomic_DNA"/>
</dbReference>
<dbReference type="VEuPathDB" id="FungiDB:AeMF1_019519"/>
<gene>
    <name evidence="1" type="ORF">Ae201684_004317</name>
</gene>
<evidence type="ECO:0000313" key="1">
    <source>
        <dbReference type="EMBL" id="KAF0740318.1"/>
    </source>
</evidence>
<dbReference type="OrthoDB" id="79871at2759"/>
<accession>A0A6G0XJ55</accession>
<proteinExistence type="predicted"/>
<dbReference type="Proteomes" id="UP000481153">
    <property type="component" value="Unassembled WGS sequence"/>
</dbReference>
<protein>
    <recommendedName>
        <fullName evidence="3">FYVE-type domain-containing protein</fullName>
    </recommendedName>
</protein>
<organism evidence="1 2">
    <name type="scientific">Aphanomyces euteiches</name>
    <dbReference type="NCBI Taxonomy" id="100861"/>
    <lineage>
        <taxon>Eukaryota</taxon>
        <taxon>Sar</taxon>
        <taxon>Stramenopiles</taxon>
        <taxon>Oomycota</taxon>
        <taxon>Saprolegniomycetes</taxon>
        <taxon>Saprolegniales</taxon>
        <taxon>Verrucalvaceae</taxon>
        <taxon>Aphanomyces</taxon>
    </lineage>
</organism>